<reference evidence="1 2" key="2">
    <citation type="journal article" date="2022" name="Mol. Ecol. Resour.">
        <title>The genomes of chicory, endive, great burdock and yacon provide insights into Asteraceae paleo-polyploidization history and plant inulin production.</title>
        <authorList>
            <person name="Fan W."/>
            <person name="Wang S."/>
            <person name="Wang H."/>
            <person name="Wang A."/>
            <person name="Jiang F."/>
            <person name="Liu H."/>
            <person name="Zhao H."/>
            <person name="Xu D."/>
            <person name="Zhang Y."/>
        </authorList>
    </citation>
    <scope>NUCLEOTIDE SEQUENCE [LARGE SCALE GENOMIC DNA]</scope>
    <source>
        <strain evidence="2">cv. Punajuju</strain>
        <tissue evidence="1">Leaves</tissue>
    </source>
</reference>
<proteinExistence type="predicted"/>
<dbReference type="Proteomes" id="UP001055811">
    <property type="component" value="Linkage Group LG09"/>
</dbReference>
<dbReference type="EMBL" id="CM042017">
    <property type="protein sequence ID" value="KAI3690273.1"/>
    <property type="molecule type" value="Genomic_DNA"/>
</dbReference>
<comment type="caution">
    <text evidence="1">The sequence shown here is derived from an EMBL/GenBank/DDBJ whole genome shotgun (WGS) entry which is preliminary data.</text>
</comment>
<keyword evidence="2" id="KW-1185">Reference proteome</keyword>
<gene>
    <name evidence="1" type="ORF">L2E82_48252</name>
</gene>
<name>A0ACB8YYT9_CICIN</name>
<evidence type="ECO:0000313" key="1">
    <source>
        <dbReference type="EMBL" id="KAI3690273.1"/>
    </source>
</evidence>
<accession>A0ACB8YYT9</accession>
<organism evidence="1 2">
    <name type="scientific">Cichorium intybus</name>
    <name type="common">Chicory</name>
    <dbReference type="NCBI Taxonomy" id="13427"/>
    <lineage>
        <taxon>Eukaryota</taxon>
        <taxon>Viridiplantae</taxon>
        <taxon>Streptophyta</taxon>
        <taxon>Embryophyta</taxon>
        <taxon>Tracheophyta</taxon>
        <taxon>Spermatophyta</taxon>
        <taxon>Magnoliopsida</taxon>
        <taxon>eudicotyledons</taxon>
        <taxon>Gunneridae</taxon>
        <taxon>Pentapetalae</taxon>
        <taxon>asterids</taxon>
        <taxon>campanulids</taxon>
        <taxon>Asterales</taxon>
        <taxon>Asteraceae</taxon>
        <taxon>Cichorioideae</taxon>
        <taxon>Cichorieae</taxon>
        <taxon>Cichoriinae</taxon>
        <taxon>Cichorium</taxon>
    </lineage>
</organism>
<evidence type="ECO:0000313" key="2">
    <source>
        <dbReference type="Proteomes" id="UP001055811"/>
    </source>
</evidence>
<reference evidence="2" key="1">
    <citation type="journal article" date="2022" name="Mol. Ecol. Resour.">
        <title>The genomes of chicory, endive, great burdock and yacon provide insights into Asteraceae palaeo-polyploidization history and plant inulin production.</title>
        <authorList>
            <person name="Fan W."/>
            <person name="Wang S."/>
            <person name="Wang H."/>
            <person name="Wang A."/>
            <person name="Jiang F."/>
            <person name="Liu H."/>
            <person name="Zhao H."/>
            <person name="Xu D."/>
            <person name="Zhang Y."/>
        </authorList>
    </citation>
    <scope>NUCLEOTIDE SEQUENCE [LARGE SCALE GENOMIC DNA]</scope>
    <source>
        <strain evidence="2">cv. Punajuju</strain>
    </source>
</reference>
<sequence length="67" mass="7950">MRKTCLNKRHEISKTLEKIRRRIGKVTAFLLPERRKNIDCFRSHQKTLSIFPNPQDPSKSLNQLQGF</sequence>
<protein>
    <submittedName>
        <fullName evidence="1">Uncharacterized protein</fullName>
    </submittedName>
</protein>